<evidence type="ECO:0000256" key="6">
    <source>
        <dbReference type="ARBA" id="ARBA00022777"/>
    </source>
</evidence>
<keyword evidence="9" id="KW-0472">Membrane</keyword>
<dbReference type="InterPro" id="IPR036890">
    <property type="entry name" value="HATPase_C_sf"/>
</dbReference>
<evidence type="ECO:0000259" key="11">
    <source>
        <dbReference type="Pfam" id="PF07730"/>
    </source>
</evidence>
<feature type="domain" description="Signal transduction histidine kinase subgroup 3 dimerisation and phosphoacceptor" evidence="11">
    <location>
        <begin position="198"/>
        <end position="264"/>
    </location>
</feature>
<keyword evidence="7" id="KW-0067">ATP-binding</keyword>
<keyword evidence="9" id="KW-1133">Transmembrane helix</keyword>
<dbReference type="Pfam" id="PF07730">
    <property type="entry name" value="HisKA_3"/>
    <property type="match status" value="1"/>
</dbReference>
<dbReference type="CDD" id="cd16917">
    <property type="entry name" value="HATPase_UhpB-NarQ-NarX-like"/>
    <property type="match status" value="1"/>
</dbReference>
<reference evidence="12 13" key="1">
    <citation type="submission" date="2017-02" db="EMBL/GenBank/DDBJ databases">
        <authorList>
            <person name="Peterson S.W."/>
        </authorList>
    </citation>
    <scope>NUCLEOTIDE SEQUENCE [LARGE SCALE GENOMIC DNA]</scope>
    <source>
        <strain evidence="12 13">B Mb 05.01</strain>
    </source>
</reference>
<protein>
    <recommendedName>
        <fullName evidence="2">histidine kinase</fullName>
        <ecNumber evidence="2">2.7.13.3</ecNumber>
    </recommendedName>
</protein>
<evidence type="ECO:0000256" key="8">
    <source>
        <dbReference type="ARBA" id="ARBA00023012"/>
    </source>
</evidence>
<proteinExistence type="predicted"/>
<evidence type="ECO:0000313" key="13">
    <source>
        <dbReference type="Proteomes" id="UP000196320"/>
    </source>
</evidence>
<evidence type="ECO:0000256" key="4">
    <source>
        <dbReference type="ARBA" id="ARBA00022679"/>
    </source>
</evidence>
<dbReference type="EC" id="2.7.13.3" evidence="2"/>
<dbReference type="AlphaFoldDB" id="A0A1R4JVE7"/>
<dbReference type="OrthoDB" id="227596at2"/>
<dbReference type="GO" id="GO:0000155">
    <property type="term" value="F:phosphorelay sensor kinase activity"/>
    <property type="evidence" value="ECO:0007669"/>
    <property type="project" value="InterPro"/>
</dbReference>
<dbReference type="GO" id="GO:0005524">
    <property type="term" value="F:ATP binding"/>
    <property type="evidence" value="ECO:0007669"/>
    <property type="project" value="UniProtKB-KW"/>
</dbReference>
<evidence type="ECO:0000256" key="7">
    <source>
        <dbReference type="ARBA" id="ARBA00022840"/>
    </source>
</evidence>
<feature type="domain" description="Histidine kinase/HSP90-like ATPase" evidence="10">
    <location>
        <begin position="309"/>
        <end position="394"/>
    </location>
</feature>
<gene>
    <name evidence="12" type="ORF">FM104_09110</name>
</gene>
<evidence type="ECO:0000259" key="10">
    <source>
        <dbReference type="Pfam" id="PF02518"/>
    </source>
</evidence>
<evidence type="ECO:0000256" key="2">
    <source>
        <dbReference type="ARBA" id="ARBA00012438"/>
    </source>
</evidence>
<dbReference type="PANTHER" id="PTHR24421:SF10">
    <property type="entry name" value="NITRATE_NITRITE SENSOR PROTEIN NARQ"/>
    <property type="match status" value="1"/>
</dbReference>
<dbReference type="SUPFAM" id="SSF55874">
    <property type="entry name" value="ATPase domain of HSP90 chaperone/DNA topoisomerase II/histidine kinase"/>
    <property type="match status" value="1"/>
</dbReference>
<dbReference type="PANTHER" id="PTHR24421">
    <property type="entry name" value="NITRATE/NITRITE SENSOR PROTEIN NARX-RELATED"/>
    <property type="match status" value="1"/>
</dbReference>
<keyword evidence="13" id="KW-1185">Reference proteome</keyword>
<feature type="transmembrane region" description="Helical" evidence="9">
    <location>
        <begin position="81"/>
        <end position="111"/>
    </location>
</feature>
<accession>A0A1R4JVE7</accession>
<keyword evidence="6 12" id="KW-0418">Kinase</keyword>
<feature type="transmembrane region" description="Helical" evidence="9">
    <location>
        <begin position="19"/>
        <end position="38"/>
    </location>
</feature>
<keyword evidence="3" id="KW-0597">Phosphoprotein</keyword>
<comment type="catalytic activity">
    <reaction evidence="1">
        <text>ATP + protein L-histidine = ADP + protein N-phospho-L-histidine.</text>
        <dbReference type="EC" id="2.7.13.3"/>
    </reaction>
</comment>
<dbReference type="Proteomes" id="UP000196320">
    <property type="component" value="Unassembled WGS sequence"/>
</dbReference>
<evidence type="ECO:0000313" key="12">
    <source>
        <dbReference type="EMBL" id="SJN35939.1"/>
    </source>
</evidence>
<feature type="transmembrane region" description="Helical" evidence="9">
    <location>
        <begin position="123"/>
        <end position="142"/>
    </location>
</feature>
<dbReference type="InterPro" id="IPR003594">
    <property type="entry name" value="HATPase_dom"/>
</dbReference>
<keyword evidence="4" id="KW-0808">Transferase</keyword>
<dbReference type="GO" id="GO:0046983">
    <property type="term" value="F:protein dimerization activity"/>
    <property type="evidence" value="ECO:0007669"/>
    <property type="project" value="InterPro"/>
</dbReference>
<evidence type="ECO:0000256" key="3">
    <source>
        <dbReference type="ARBA" id="ARBA00022553"/>
    </source>
</evidence>
<keyword evidence="8" id="KW-0902">Two-component regulatory system</keyword>
<keyword evidence="5" id="KW-0547">Nucleotide-binding</keyword>
<organism evidence="12 13">
    <name type="scientific">Microbacterium esteraromaticum</name>
    <dbReference type="NCBI Taxonomy" id="57043"/>
    <lineage>
        <taxon>Bacteria</taxon>
        <taxon>Bacillati</taxon>
        <taxon>Actinomycetota</taxon>
        <taxon>Actinomycetes</taxon>
        <taxon>Micrococcales</taxon>
        <taxon>Microbacteriaceae</taxon>
        <taxon>Microbacterium</taxon>
    </lineage>
</organism>
<evidence type="ECO:0000256" key="5">
    <source>
        <dbReference type="ARBA" id="ARBA00022741"/>
    </source>
</evidence>
<feature type="transmembrane region" description="Helical" evidence="9">
    <location>
        <begin position="53"/>
        <end position="69"/>
    </location>
</feature>
<dbReference type="EMBL" id="FUKO01000020">
    <property type="protein sequence ID" value="SJN35939.1"/>
    <property type="molecule type" value="Genomic_DNA"/>
</dbReference>
<dbReference type="GO" id="GO:0016020">
    <property type="term" value="C:membrane"/>
    <property type="evidence" value="ECO:0007669"/>
    <property type="project" value="InterPro"/>
</dbReference>
<sequence length="402" mass="43281">MTALCGHQSMVSGMRRRRLWIAVQDAVLALAVVALGLAELRVPFASVNGDGDPVLSAIGVILVGLLLAVRRRWVPASIGVFLIWLAIGIVSLGAMHALFFGQVLPFMIALYSLARHGQGRTPWIGAGVAAVTLIFGDIFIDALHGIEQLIFHWTVFAIAFVIGWGLRASEHRAVTAAVRLNALEQESREETTAAVAAERSRIARELHDILAHSVSVMVVQAGAAEQVVEDDPVFVRRALQSIRATGTTSLEEVRRVVAMLRDPDDDVSTDPQPGIHGLQGLVDASANEHLRTRLDLAGEITAVPAGLSLAVYRIVQESLTNVRKHSAATRADVRVRITAEGIEVDVTDNGTRTARSDRVGHGLIGMQERTALYGGTLIAGRMDSGYRVSARLPTSVVSHDHR</sequence>
<name>A0A1R4JVE7_9MICO</name>
<keyword evidence="9" id="KW-0812">Transmembrane</keyword>
<feature type="transmembrane region" description="Helical" evidence="9">
    <location>
        <begin position="149"/>
        <end position="166"/>
    </location>
</feature>
<evidence type="ECO:0000256" key="9">
    <source>
        <dbReference type="SAM" id="Phobius"/>
    </source>
</evidence>
<dbReference type="Gene3D" id="3.30.565.10">
    <property type="entry name" value="Histidine kinase-like ATPase, C-terminal domain"/>
    <property type="match status" value="1"/>
</dbReference>
<dbReference type="InterPro" id="IPR050482">
    <property type="entry name" value="Sensor_HK_TwoCompSys"/>
</dbReference>
<dbReference type="InterPro" id="IPR011712">
    <property type="entry name" value="Sig_transdc_His_kin_sub3_dim/P"/>
</dbReference>
<evidence type="ECO:0000256" key="1">
    <source>
        <dbReference type="ARBA" id="ARBA00000085"/>
    </source>
</evidence>
<dbReference type="Pfam" id="PF02518">
    <property type="entry name" value="HATPase_c"/>
    <property type="match status" value="1"/>
</dbReference>
<dbReference type="Gene3D" id="1.20.5.1930">
    <property type="match status" value="1"/>
</dbReference>